<dbReference type="AlphaFoldDB" id="A0A3T0N3R0"/>
<evidence type="ECO:0000256" key="2">
    <source>
        <dbReference type="ARBA" id="ARBA00022723"/>
    </source>
</evidence>
<keyword evidence="2" id="KW-0479">Metal-binding</keyword>
<dbReference type="SUPFAM" id="SSF51316">
    <property type="entry name" value="Mss4-like"/>
    <property type="match status" value="1"/>
</dbReference>
<dbReference type="GO" id="GO:0046872">
    <property type="term" value="F:metal ion binding"/>
    <property type="evidence" value="ECO:0007669"/>
    <property type="project" value="UniProtKB-KW"/>
</dbReference>
<keyword evidence="3" id="KW-0862">Zinc</keyword>
<dbReference type="PANTHER" id="PTHR33337">
    <property type="entry name" value="GFA DOMAIN-CONTAINING PROTEIN"/>
    <property type="match status" value="1"/>
</dbReference>
<keyword evidence="7" id="KW-1185">Reference proteome</keyword>
<dbReference type="EMBL" id="CP033219">
    <property type="protein sequence ID" value="AZV78666.1"/>
    <property type="molecule type" value="Genomic_DNA"/>
</dbReference>
<dbReference type="Gene3D" id="3.90.1590.10">
    <property type="entry name" value="glutathione-dependent formaldehyde- activating enzyme (gfa)"/>
    <property type="match status" value="1"/>
</dbReference>
<sequence length="134" mass="14629">MQKIKGSCLCSAVSFEVVKTFDKLFFCSCDQCRQITGSAFASNLFVTADGFSWLSGAEDIVRYQVPGRDISKTFCRICGSGVPWSSGDGSKVVVPAGSLHEEPVVGERTRIFAAEQPSWSLRLEQINTHPGFPE</sequence>
<gene>
    <name evidence="6" type="ORF">EBB79_12800</name>
</gene>
<evidence type="ECO:0000259" key="5">
    <source>
        <dbReference type="PROSITE" id="PS51891"/>
    </source>
</evidence>
<dbReference type="RefSeq" id="WP_127749224.1">
    <property type="nucleotide sequence ID" value="NZ_CP033219.1"/>
</dbReference>
<dbReference type="Proteomes" id="UP000283063">
    <property type="component" value="Chromosome"/>
</dbReference>
<keyword evidence="4" id="KW-0456">Lyase</keyword>
<reference evidence="6 7" key="1">
    <citation type="submission" date="2018-10" db="EMBL/GenBank/DDBJ databases">
        <title>Parasedimentitalea marina sp. nov., a psychrophilic bacterium isolated from deep seawater of the New Britain Trench.</title>
        <authorList>
            <person name="Cao J."/>
        </authorList>
    </citation>
    <scope>NUCLEOTIDE SEQUENCE [LARGE SCALE GENOMIC DNA]</scope>
    <source>
        <strain evidence="6 7">W43</strain>
    </source>
</reference>
<comment type="similarity">
    <text evidence="1">Belongs to the Gfa family.</text>
</comment>
<dbReference type="PANTHER" id="PTHR33337:SF40">
    <property type="entry name" value="CENP-V_GFA DOMAIN-CONTAINING PROTEIN-RELATED"/>
    <property type="match status" value="1"/>
</dbReference>
<dbReference type="Pfam" id="PF04828">
    <property type="entry name" value="GFA"/>
    <property type="match status" value="1"/>
</dbReference>
<proteinExistence type="inferred from homology"/>
<dbReference type="OrthoDB" id="9807246at2"/>
<dbReference type="InterPro" id="IPR011057">
    <property type="entry name" value="Mss4-like_sf"/>
</dbReference>
<dbReference type="KEGG" id="sedi:EBB79_12800"/>
<dbReference type="GO" id="GO:0016846">
    <property type="term" value="F:carbon-sulfur lyase activity"/>
    <property type="evidence" value="ECO:0007669"/>
    <property type="project" value="InterPro"/>
</dbReference>
<organism evidence="6 7">
    <name type="scientific">Parasedimentitalea marina</name>
    <dbReference type="NCBI Taxonomy" id="2483033"/>
    <lineage>
        <taxon>Bacteria</taxon>
        <taxon>Pseudomonadati</taxon>
        <taxon>Pseudomonadota</taxon>
        <taxon>Alphaproteobacteria</taxon>
        <taxon>Rhodobacterales</taxon>
        <taxon>Paracoccaceae</taxon>
        <taxon>Parasedimentitalea</taxon>
    </lineage>
</organism>
<accession>A0A3T0N3R0</accession>
<dbReference type="InterPro" id="IPR006913">
    <property type="entry name" value="CENP-V/GFA"/>
</dbReference>
<evidence type="ECO:0000256" key="4">
    <source>
        <dbReference type="ARBA" id="ARBA00023239"/>
    </source>
</evidence>
<evidence type="ECO:0000313" key="7">
    <source>
        <dbReference type="Proteomes" id="UP000283063"/>
    </source>
</evidence>
<evidence type="ECO:0000256" key="1">
    <source>
        <dbReference type="ARBA" id="ARBA00005495"/>
    </source>
</evidence>
<feature type="domain" description="CENP-V/GFA" evidence="5">
    <location>
        <begin position="4"/>
        <end position="120"/>
    </location>
</feature>
<evidence type="ECO:0000256" key="3">
    <source>
        <dbReference type="ARBA" id="ARBA00022833"/>
    </source>
</evidence>
<name>A0A3T0N3R0_9RHOB</name>
<dbReference type="PROSITE" id="PS51891">
    <property type="entry name" value="CENP_V_GFA"/>
    <property type="match status" value="1"/>
</dbReference>
<evidence type="ECO:0000313" key="6">
    <source>
        <dbReference type="EMBL" id="AZV78666.1"/>
    </source>
</evidence>
<protein>
    <submittedName>
        <fullName evidence="6">Aldehyde-activating protein</fullName>
    </submittedName>
</protein>